<comment type="caution">
    <text evidence="1">The sequence shown here is derived from an EMBL/GenBank/DDBJ whole genome shotgun (WGS) entry which is preliminary data.</text>
</comment>
<reference evidence="1 2" key="1">
    <citation type="journal article" date="2016" name="Nat. Commun.">
        <title>Thousands of microbial genomes shed light on interconnected biogeochemical processes in an aquifer system.</title>
        <authorList>
            <person name="Anantharaman K."/>
            <person name="Brown C.T."/>
            <person name="Hug L.A."/>
            <person name="Sharon I."/>
            <person name="Castelle C.J."/>
            <person name="Probst A.J."/>
            <person name="Thomas B.C."/>
            <person name="Singh A."/>
            <person name="Wilkins M.J."/>
            <person name="Karaoz U."/>
            <person name="Brodie E.L."/>
            <person name="Williams K.H."/>
            <person name="Hubbard S.S."/>
            <person name="Banfield J.F."/>
        </authorList>
    </citation>
    <scope>NUCLEOTIDE SEQUENCE [LARGE SCALE GENOMIC DNA]</scope>
</reference>
<gene>
    <name evidence="1" type="ORF">A3C24_03785</name>
</gene>
<dbReference type="EMBL" id="MFZM01000030">
    <property type="protein sequence ID" value="OGK22950.1"/>
    <property type="molecule type" value="Genomic_DNA"/>
</dbReference>
<name>A0A1F7GV84_9BACT</name>
<dbReference type="Proteomes" id="UP000177159">
    <property type="component" value="Unassembled WGS sequence"/>
</dbReference>
<dbReference type="AlphaFoldDB" id="A0A1F7GV84"/>
<sequence>MEEKPKYSKIVVSGRICTGKSTLVQNLVKALGWDTFSSGQYLRSYARDHHLAIEDAQEQSKKMTNKIDNMIRDVLKGNSHIVIDAWMGGIMSHGIKDVLKILLICDDVERFTRFAQRENISFLQARKRVLHREKKVLEKIQEIHGRHDIFDPKHYNMVIDTSGKKPDEIVSKVLQKLKHT</sequence>
<evidence type="ECO:0000313" key="2">
    <source>
        <dbReference type="Proteomes" id="UP000177159"/>
    </source>
</evidence>
<proteinExistence type="predicted"/>
<protein>
    <recommendedName>
        <fullName evidence="3">(d)CMP kinase</fullName>
    </recommendedName>
</protein>
<dbReference type="Pfam" id="PF13238">
    <property type="entry name" value="AAA_18"/>
    <property type="match status" value="1"/>
</dbReference>
<organism evidence="1 2">
    <name type="scientific">Candidatus Roizmanbacteria bacterium RIFCSPHIGHO2_02_FULL_37_24</name>
    <dbReference type="NCBI Taxonomy" id="1802037"/>
    <lineage>
        <taxon>Bacteria</taxon>
        <taxon>Candidatus Roizmaniibacteriota</taxon>
    </lineage>
</organism>
<dbReference type="InterPro" id="IPR027417">
    <property type="entry name" value="P-loop_NTPase"/>
</dbReference>
<dbReference type="Gene3D" id="3.40.50.300">
    <property type="entry name" value="P-loop containing nucleotide triphosphate hydrolases"/>
    <property type="match status" value="1"/>
</dbReference>
<dbReference type="SUPFAM" id="SSF52540">
    <property type="entry name" value="P-loop containing nucleoside triphosphate hydrolases"/>
    <property type="match status" value="1"/>
</dbReference>
<accession>A0A1F7GV84</accession>
<evidence type="ECO:0000313" key="1">
    <source>
        <dbReference type="EMBL" id="OGK22950.1"/>
    </source>
</evidence>
<evidence type="ECO:0008006" key="3">
    <source>
        <dbReference type="Google" id="ProtNLM"/>
    </source>
</evidence>